<sequence length="1996" mass="220056">MLINFGFVLVKLAPKEYTPKLHVLSAHLQATCQLGFNKLPKWNEEIDLSELFKFPVTLAVDDRTFKQILEILMHTVRLGPIDTNEITTDLMDQFSSWPFSGLPQPSVCSLGLLIELTDLWNEANLPVDRLTDLLNQLFDLLRVFPSNLEHAEVRLRAWWHFICRIPSDLLTDGFGRFVSPFLANMLGRYLSLSAPLGDPQLHRYKLSQGGAYEGNPRALELTEHVFASFFPNPLLKLRRMDSVPSPRIEPKTLAQNSYQLLVGLYYWIRLVCGAQTAAESGYTGTQLLPTQFHPTQPVDQIWTGCVQCVLEAAASLPSGDCGSMLMQSTMRSPSAGVRIPDSVPMMALQRVVHTTCQLIYPSAISPLVEQRLDGLRTGKPTPLECLNIIEAIIDLTVKHPVSKKDRSDVLFDLCVKSMELGSSWILSRPTSSDASRKKIGPEILSRWYDLTRRLIDLDVRFDVTKSAVRTNMGVELIPLFRQLLFALIPDCVNLAAANQTWTTDLTSQDSSMSIWLGQSPLMCYSPDGLRLWSVLADRFTRLILMEQCICESDPINSPDLTTIEAMLLAVFWIAGPTVPNNKYLSAKDELATARRLSTLFAAFHQVACLLTTEAANSWIDQLGQKLATVITAVMPDVTSHINLNLLGRFLRCLATNAERLDESMNNRAFGFRLIHFLTRWLISEFQSTRSPKCRGSIVLNLRVLSSPLPIAQLAQCCAPENADSQELSQSQSSLVERVQASGNRISCGLVESLEAVSILIKEHVRSAEMVMWFVETLSPALLRLSKCCVQAEASIQNDTTDLDEPLLITQRRQQAKQALEGIFLALFRWANVQPVILPEENASSVLQLASSKGRSRENNDVIYRVCHIAGLLRPALILTGITISPVWHSSGGSSIRPSRSFVSWLVGFWNAVQTAWSTTSPTGNSKCKFPWDNRSRDQVHSVLQDYEQPFLESLSKLNETSASAQPSAQKRGKRGAKQSGSTRQTRVKTGEEEKREKREVKSEPRPRGRRPTLPKPSSSPATCDPKEPGADVDVSLAFLKQELCSSNTATHPPARRGRLCLRRNPSNPESETTPLRRMSLSASRELLTRSAPVSTKSDRGSTSLTESRPPHTPRRGILASTLGIDPDGGNYSIWSPNKGSPGPLPAKPLVKRRLFGAISDSKETPTKSNQVNTALPGGRRKRLNSDSDALEFNNRSSPVLADFEESAQFVFIPPKYESSRKRRRIMTTQQKERMDEKRDNYLPVTYTELDASQQSLPGPTGSSDSQSESQSQMSQPSWDHFLSGLKQSLATSSNPSSDATGQEPQLSTQVPTSEANGYSPVAEDEEPRYRAEPMKMDHQKVPMVDDRNAVELEISSDFGPDEPLMSGNRNTTDVEEISADPLQCISAFQSVSVNTPVLNSPSKSTDIPPPETSTPPNTPQHLAVEDSFGTNNAPNSYLRKLANGLRTPADTTTPIPPILSLSRPSSPLIRSMGSSRAQRMLALGLKKAAEQNARQKSNVDMNSSGTTSPEHTEPASPLSTAMTSHPDQTGSPSGILRNLWSRKKAQRVSFADQPVIFTIRRTSQSPRMDDNSPHTESAAKSESPSQTKPVLQDVTDRVLNTEPSEVDDVSTVATVISESPPDGITSPIVKSAKSEADLIVKQIAIQNGNRRLSLPLFDKVDLDSSQCSNEGTPVTVKVINVDALCLESSPRHRRKASSPQKCIIPVRTGFVSGSESKGSKSPTSVPFNLRFKLPKRRQLFASDTAEHKTPISAEPVTVVPDTEQEEDYQVHSKSLDDPKFSNTCLRSAAFVPDSEPMMIADTQEMELVQSSGIENSVHAAKTESVDEQPIEPVNQADTVIESSQENETNTSTPQPNSSNEDAVRQTKLSPFSTSSPMVCSDARLESTSAKLSDSNQLISKSMSPACSTDSCVHGSEEMLESSSANDDHPLPEEPTNLDVRLDAVDGSDYPDHMKNDAETQIRAKLMEIASRLADLPITRHQAVLMDVLSTFKSLMH</sequence>
<feature type="region of interest" description="Disordered" evidence="1">
    <location>
        <begin position="1448"/>
        <end position="1475"/>
    </location>
</feature>
<feature type="region of interest" description="Disordered" evidence="1">
    <location>
        <begin position="1218"/>
        <end position="1337"/>
    </location>
</feature>
<name>A0A8E0VPY6_9TREM</name>
<feature type="compositionally biased region" description="Polar residues" evidence="1">
    <location>
        <begin position="1091"/>
        <end position="1106"/>
    </location>
</feature>
<evidence type="ECO:0000256" key="1">
    <source>
        <dbReference type="SAM" id="MobiDB-lite"/>
    </source>
</evidence>
<dbReference type="Proteomes" id="UP000728185">
    <property type="component" value="Unassembled WGS sequence"/>
</dbReference>
<gene>
    <name evidence="2" type="ORF">FBUS_07063</name>
</gene>
<feature type="region of interest" description="Disordered" evidence="1">
    <location>
        <begin position="1047"/>
        <end position="1122"/>
    </location>
</feature>
<feature type="compositionally biased region" description="Low complexity" evidence="1">
    <location>
        <begin position="1262"/>
        <end position="1277"/>
    </location>
</feature>
<feature type="region of interest" description="Disordered" evidence="1">
    <location>
        <begin position="1900"/>
        <end position="1935"/>
    </location>
</feature>
<feature type="compositionally biased region" description="Basic and acidic residues" evidence="1">
    <location>
        <begin position="1230"/>
        <end position="1240"/>
    </location>
</feature>
<feature type="region of interest" description="Disordered" evidence="1">
    <location>
        <begin position="1398"/>
        <end position="1423"/>
    </location>
</feature>
<feature type="compositionally biased region" description="Polar residues" evidence="1">
    <location>
        <begin position="959"/>
        <end position="968"/>
    </location>
</feature>
<feature type="region of interest" description="Disordered" evidence="1">
    <location>
        <begin position="1559"/>
        <end position="1590"/>
    </location>
</feature>
<dbReference type="EMBL" id="LUCM01000018">
    <property type="protein sequence ID" value="KAA0201241.1"/>
    <property type="molecule type" value="Genomic_DNA"/>
</dbReference>
<reference evidence="2" key="1">
    <citation type="submission" date="2019-05" db="EMBL/GenBank/DDBJ databases">
        <title>Annotation for the trematode Fasciolopsis buski.</title>
        <authorList>
            <person name="Choi Y.-J."/>
        </authorList>
    </citation>
    <scope>NUCLEOTIDE SEQUENCE</scope>
    <source>
        <strain evidence="2">HT</strain>
        <tissue evidence="2">Whole worm</tissue>
    </source>
</reference>
<protein>
    <submittedName>
        <fullName evidence="2">Uncharacterized protein</fullName>
    </submittedName>
</protein>
<feature type="compositionally biased region" description="Polar residues" evidence="1">
    <location>
        <begin position="1250"/>
        <end position="1261"/>
    </location>
</feature>
<feature type="compositionally biased region" description="Basic and acidic residues" evidence="1">
    <location>
        <begin position="988"/>
        <end position="1006"/>
    </location>
</feature>
<feature type="compositionally biased region" description="Polar residues" evidence="1">
    <location>
        <begin position="1285"/>
        <end position="1316"/>
    </location>
</feature>
<proteinExistence type="predicted"/>
<feature type="compositionally biased region" description="Basic and acidic residues" evidence="1">
    <location>
        <begin position="1327"/>
        <end position="1337"/>
    </location>
</feature>
<feature type="compositionally biased region" description="Low complexity" evidence="1">
    <location>
        <begin position="1448"/>
        <end position="1471"/>
    </location>
</feature>
<feature type="region of interest" description="Disordered" evidence="1">
    <location>
        <begin position="959"/>
        <end position="1029"/>
    </location>
</feature>
<comment type="caution">
    <text evidence="2">The sequence shown here is derived from an EMBL/GenBank/DDBJ whole genome shotgun (WGS) entry which is preliminary data.</text>
</comment>
<evidence type="ECO:0000313" key="2">
    <source>
        <dbReference type="EMBL" id="KAA0201241.1"/>
    </source>
</evidence>
<feature type="compositionally biased region" description="Polar residues" evidence="1">
    <location>
        <begin position="1064"/>
        <end position="1073"/>
    </location>
</feature>
<keyword evidence="3" id="KW-1185">Reference proteome</keyword>
<feature type="compositionally biased region" description="Polar residues" evidence="1">
    <location>
        <begin position="1492"/>
        <end position="1509"/>
    </location>
</feature>
<feature type="compositionally biased region" description="Polar residues" evidence="1">
    <location>
        <begin position="1842"/>
        <end position="1877"/>
    </location>
</feature>
<organism evidence="2 3">
    <name type="scientific">Fasciolopsis buskii</name>
    <dbReference type="NCBI Taxonomy" id="27845"/>
    <lineage>
        <taxon>Eukaryota</taxon>
        <taxon>Metazoa</taxon>
        <taxon>Spiralia</taxon>
        <taxon>Lophotrochozoa</taxon>
        <taxon>Platyhelminthes</taxon>
        <taxon>Trematoda</taxon>
        <taxon>Digenea</taxon>
        <taxon>Plagiorchiida</taxon>
        <taxon>Echinostomata</taxon>
        <taxon>Echinostomatoidea</taxon>
        <taxon>Fasciolidae</taxon>
        <taxon>Fasciolopsis</taxon>
    </lineage>
</organism>
<feature type="compositionally biased region" description="Pro residues" evidence="1">
    <location>
        <begin position="1407"/>
        <end position="1418"/>
    </location>
</feature>
<feature type="region of interest" description="Disordered" evidence="1">
    <location>
        <begin position="1842"/>
        <end position="1878"/>
    </location>
</feature>
<feature type="compositionally biased region" description="Basic and acidic residues" evidence="1">
    <location>
        <begin position="1567"/>
        <end position="1579"/>
    </location>
</feature>
<feature type="compositionally biased region" description="Polar residues" evidence="1">
    <location>
        <begin position="1900"/>
        <end position="1910"/>
    </location>
</feature>
<accession>A0A8E0VPY6</accession>
<feature type="compositionally biased region" description="Polar residues" evidence="1">
    <location>
        <begin position="1580"/>
        <end position="1589"/>
    </location>
</feature>
<dbReference type="OrthoDB" id="6286576at2759"/>
<feature type="region of interest" description="Disordered" evidence="1">
    <location>
        <begin position="1487"/>
        <end position="1535"/>
    </location>
</feature>
<feature type="compositionally biased region" description="Polar residues" evidence="1">
    <location>
        <begin position="1517"/>
        <end position="1532"/>
    </location>
</feature>
<feature type="region of interest" description="Disordered" evidence="1">
    <location>
        <begin position="1157"/>
        <end position="1184"/>
    </location>
</feature>
<evidence type="ECO:0000313" key="3">
    <source>
        <dbReference type="Proteomes" id="UP000728185"/>
    </source>
</evidence>
<feature type="region of interest" description="Disordered" evidence="1">
    <location>
        <begin position="1129"/>
        <end position="1148"/>
    </location>
</feature>